<dbReference type="Proteomes" id="UP000553034">
    <property type="component" value="Unassembled WGS sequence"/>
</dbReference>
<dbReference type="PANTHER" id="PTHR11138:SF5">
    <property type="entry name" value="METHIONYL-TRNA FORMYLTRANSFERASE, MITOCHONDRIAL"/>
    <property type="match status" value="1"/>
</dbReference>
<dbReference type="InterPro" id="IPR044135">
    <property type="entry name" value="Met-tRNA-FMT_C"/>
</dbReference>
<dbReference type="HAMAP" id="MF_00182">
    <property type="entry name" value="Formyl_trans"/>
    <property type="match status" value="1"/>
</dbReference>
<gene>
    <name evidence="5" type="primary">fmt</name>
    <name evidence="8" type="ORF">GGR32_000221</name>
</gene>
<accession>A0A840EHQ2</accession>
<dbReference type="SUPFAM" id="SSF53328">
    <property type="entry name" value="Formyltransferase"/>
    <property type="match status" value="1"/>
</dbReference>
<dbReference type="EMBL" id="JACIFO010000001">
    <property type="protein sequence ID" value="MBB4117949.1"/>
    <property type="molecule type" value="Genomic_DNA"/>
</dbReference>
<protein>
    <recommendedName>
        <fullName evidence="2 5">Methionyl-tRNA formyltransferase</fullName>
        <ecNumber evidence="2 5">2.1.2.9</ecNumber>
    </recommendedName>
</protein>
<comment type="function">
    <text evidence="5">Attaches a formyl group to the free amino group of methionyl-tRNA(fMet). The formyl group appears to play a dual role in the initiator identity of N-formylmethionyl-tRNA by promoting its recognition by IF2 and preventing the misappropriation of this tRNA by the elongation apparatus.</text>
</comment>
<sequence length="315" mass="35382">MKNLRILFMGTPLFAVHILDKIIQAKYNVVGVVTAPDKPAGRGKKLNQSAVKEFALRKNIPVLQPTNLKSEEFQEQLQELQPNLCVVVAFRMLPKKVWSFPKYGTFNLHASLLPDYRGAAPINWAIINGETKTGVTTFFIDEAIDTGNIILQTETPITATDTAGSLHDKLMEQGANLVTKTLQLIEDGTPKTHPQKQENPQKTAYKLTPENTKINWDNNVSTIHNFVRGLAPYPVAYTFLHINEEKLRAKIHAVSPVAEPHNHTPGMLIVENKKIKVYARDGYLLIEEIQLPGKRKMKTTDLLNGFSFPENSYMS</sequence>
<dbReference type="CDD" id="cd08704">
    <property type="entry name" value="Met_tRNA_FMT_C"/>
    <property type="match status" value="1"/>
</dbReference>
<dbReference type="GO" id="GO:0004479">
    <property type="term" value="F:methionyl-tRNA formyltransferase activity"/>
    <property type="evidence" value="ECO:0007669"/>
    <property type="project" value="UniProtKB-UniRule"/>
</dbReference>
<dbReference type="InterPro" id="IPR011034">
    <property type="entry name" value="Formyl_transferase-like_C_sf"/>
</dbReference>
<dbReference type="GO" id="GO:0005829">
    <property type="term" value="C:cytosol"/>
    <property type="evidence" value="ECO:0007669"/>
    <property type="project" value="TreeGrafter"/>
</dbReference>
<evidence type="ECO:0000313" key="8">
    <source>
        <dbReference type="EMBL" id="MBB4117949.1"/>
    </source>
</evidence>
<evidence type="ECO:0000256" key="2">
    <source>
        <dbReference type="ARBA" id="ARBA00012261"/>
    </source>
</evidence>
<dbReference type="RefSeq" id="WP_183475596.1">
    <property type="nucleotide sequence ID" value="NZ_JACIFO010000001.1"/>
</dbReference>
<feature type="domain" description="Formyl transferase N-terminal" evidence="6">
    <location>
        <begin position="5"/>
        <end position="180"/>
    </location>
</feature>
<evidence type="ECO:0000256" key="3">
    <source>
        <dbReference type="ARBA" id="ARBA00022679"/>
    </source>
</evidence>
<dbReference type="NCBIfam" id="TIGR00460">
    <property type="entry name" value="fmt"/>
    <property type="match status" value="1"/>
</dbReference>
<evidence type="ECO:0000256" key="1">
    <source>
        <dbReference type="ARBA" id="ARBA00010699"/>
    </source>
</evidence>
<evidence type="ECO:0000313" key="9">
    <source>
        <dbReference type="Proteomes" id="UP000553034"/>
    </source>
</evidence>
<dbReference type="InterPro" id="IPR036477">
    <property type="entry name" value="Formyl_transf_N_sf"/>
</dbReference>
<dbReference type="CDD" id="cd08646">
    <property type="entry name" value="FMT_core_Met-tRNA-FMT_N"/>
    <property type="match status" value="1"/>
</dbReference>
<dbReference type="InterPro" id="IPR005793">
    <property type="entry name" value="Formyl_trans_C"/>
</dbReference>
<reference evidence="8 9" key="1">
    <citation type="submission" date="2020-08" db="EMBL/GenBank/DDBJ databases">
        <title>Genomic Encyclopedia of Type Strains, Phase IV (KMG-IV): sequencing the most valuable type-strain genomes for metagenomic binning, comparative biology and taxonomic classification.</title>
        <authorList>
            <person name="Goeker M."/>
        </authorList>
    </citation>
    <scope>NUCLEOTIDE SEQUENCE [LARGE SCALE GENOMIC DNA]</scope>
    <source>
        <strain evidence="8 9">DSM 29568</strain>
    </source>
</reference>
<dbReference type="InterPro" id="IPR005794">
    <property type="entry name" value="Fmt"/>
</dbReference>
<comment type="caution">
    <text evidence="8">The sequence shown here is derived from an EMBL/GenBank/DDBJ whole genome shotgun (WGS) entry which is preliminary data.</text>
</comment>
<comment type="catalytic activity">
    <reaction evidence="5">
        <text>L-methionyl-tRNA(fMet) + (6R)-10-formyltetrahydrofolate = N-formyl-L-methionyl-tRNA(fMet) + (6S)-5,6,7,8-tetrahydrofolate + H(+)</text>
        <dbReference type="Rhea" id="RHEA:24380"/>
        <dbReference type="Rhea" id="RHEA-COMP:9952"/>
        <dbReference type="Rhea" id="RHEA-COMP:9953"/>
        <dbReference type="ChEBI" id="CHEBI:15378"/>
        <dbReference type="ChEBI" id="CHEBI:57453"/>
        <dbReference type="ChEBI" id="CHEBI:78530"/>
        <dbReference type="ChEBI" id="CHEBI:78844"/>
        <dbReference type="ChEBI" id="CHEBI:195366"/>
        <dbReference type="EC" id="2.1.2.9"/>
    </reaction>
</comment>
<dbReference type="InterPro" id="IPR041711">
    <property type="entry name" value="Met-tRNA-FMT_N"/>
</dbReference>
<dbReference type="PANTHER" id="PTHR11138">
    <property type="entry name" value="METHIONYL-TRNA FORMYLTRANSFERASE"/>
    <property type="match status" value="1"/>
</dbReference>
<dbReference type="Gene3D" id="3.40.50.12230">
    <property type="match status" value="1"/>
</dbReference>
<keyword evidence="4 5" id="KW-0648">Protein biosynthesis</keyword>
<keyword evidence="3 5" id="KW-0808">Transferase</keyword>
<dbReference type="InterPro" id="IPR002376">
    <property type="entry name" value="Formyl_transf_N"/>
</dbReference>
<evidence type="ECO:0000256" key="4">
    <source>
        <dbReference type="ARBA" id="ARBA00022917"/>
    </source>
</evidence>
<proteinExistence type="inferred from homology"/>
<dbReference type="EC" id="2.1.2.9" evidence="2 5"/>
<name>A0A840EHQ2_9FLAO</name>
<evidence type="ECO:0000259" key="6">
    <source>
        <dbReference type="Pfam" id="PF00551"/>
    </source>
</evidence>
<dbReference type="Pfam" id="PF02911">
    <property type="entry name" value="Formyl_trans_C"/>
    <property type="match status" value="1"/>
</dbReference>
<feature type="binding site" evidence="5">
    <location>
        <begin position="111"/>
        <end position="114"/>
    </location>
    <ligand>
        <name>(6S)-5,6,7,8-tetrahydrofolate</name>
        <dbReference type="ChEBI" id="CHEBI:57453"/>
    </ligand>
</feature>
<dbReference type="SUPFAM" id="SSF50486">
    <property type="entry name" value="FMT C-terminal domain-like"/>
    <property type="match status" value="1"/>
</dbReference>
<organism evidence="8 9">
    <name type="scientific">Mesonia hippocampi</name>
    <dbReference type="NCBI Taxonomy" id="1628250"/>
    <lineage>
        <taxon>Bacteria</taxon>
        <taxon>Pseudomonadati</taxon>
        <taxon>Bacteroidota</taxon>
        <taxon>Flavobacteriia</taxon>
        <taxon>Flavobacteriales</taxon>
        <taxon>Flavobacteriaceae</taxon>
        <taxon>Mesonia</taxon>
    </lineage>
</organism>
<feature type="domain" description="Formyl transferase C-terminal" evidence="7">
    <location>
        <begin position="206"/>
        <end position="306"/>
    </location>
</feature>
<dbReference type="Pfam" id="PF00551">
    <property type="entry name" value="Formyl_trans_N"/>
    <property type="match status" value="1"/>
</dbReference>
<keyword evidence="9" id="KW-1185">Reference proteome</keyword>
<evidence type="ECO:0000256" key="5">
    <source>
        <dbReference type="HAMAP-Rule" id="MF_00182"/>
    </source>
</evidence>
<dbReference type="AlphaFoldDB" id="A0A840EHQ2"/>
<evidence type="ECO:0000259" key="7">
    <source>
        <dbReference type="Pfam" id="PF02911"/>
    </source>
</evidence>
<comment type="similarity">
    <text evidence="1 5">Belongs to the Fmt family.</text>
</comment>